<accession>A0A3T1ZIK6</accession>
<organism evidence="3 6">
    <name type="scientific">Listeria monocytogenes</name>
    <dbReference type="NCBI Taxonomy" id="1639"/>
    <lineage>
        <taxon>Bacteria</taxon>
        <taxon>Bacillati</taxon>
        <taxon>Bacillota</taxon>
        <taxon>Bacilli</taxon>
        <taxon>Bacillales</taxon>
        <taxon>Listeriaceae</taxon>
        <taxon>Listeria</taxon>
    </lineage>
</organism>
<dbReference type="SUPFAM" id="SSF54171">
    <property type="entry name" value="DNA-binding domain"/>
    <property type="match status" value="1"/>
</dbReference>
<gene>
    <name evidence="2" type="ORF">AP104_13850</name>
    <name evidence="1" type="ORF">B4X68_12815</name>
    <name evidence="3" type="ORF">GT011_09875</name>
</gene>
<name>A0A3T1ZIK6_LISMN</name>
<dbReference type="Proteomes" id="UP000467247">
    <property type="component" value="Unassembled WGS sequence"/>
</dbReference>
<dbReference type="EMBL" id="AAAICE010000010">
    <property type="protein sequence ID" value="EAC3882890.1"/>
    <property type="molecule type" value="Genomic_DNA"/>
</dbReference>
<dbReference type="Proteomes" id="UP000356407">
    <property type="component" value="Unassembled WGS sequence"/>
</dbReference>
<evidence type="ECO:0000313" key="5">
    <source>
        <dbReference type="Proteomes" id="UP000378540"/>
    </source>
</evidence>
<evidence type="ECO:0000313" key="1">
    <source>
        <dbReference type="EMBL" id="EAC3882890.1"/>
    </source>
</evidence>
<evidence type="ECO:0000313" key="6">
    <source>
        <dbReference type="Proteomes" id="UP000467247"/>
    </source>
</evidence>
<dbReference type="EMBL" id="AANCZP010000002">
    <property type="protein sequence ID" value="EDN8269656.1"/>
    <property type="molecule type" value="Genomic_DNA"/>
</dbReference>
<evidence type="ECO:0000313" key="3">
    <source>
        <dbReference type="EMBL" id="EDN8269656.1"/>
    </source>
</evidence>
<dbReference type="EMBL" id="AAAJCR010000012">
    <property type="protein sequence ID" value="EAC5950471.1"/>
    <property type="molecule type" value="Genomic_DNA"/>
</dbReference>
<comment type="caution">
    <text evidence="3">The sequence shown here is derived from an EMBL/GenBank/DDBJ whole genome shotgun (WGS) entry which is preliminary data.</text>
</comment>
<protein>
    <submittedName>
        <fullName evidence="3">AP2 domain-containing protein</fullName>
    </submittedName>
</protein>
<dbReference type="GO" id="GO:0003677">
    <property type="term" value="F:DNA binding"/>
    <property type="evidence" value="ECO:0007669"/>
    <property type="project" value="InterPro"/>
</dbReference>
<reference evidence="3 6" key="1">
    <citation type="submission" date="2020-01" db="EMBL/GenBank/DDBJ databases">
        <authorList>
            <consortium name="GenomeTrakr: Next Generation Sequencing Network for Food Pathogen Tracability"/>
        </authorList>
    </citation>
    <scope>NUCLEOTIDE SEQUENCE [LARGE SCALE GENOMIC DNA]</scope>
    <source>
        <strain evidence="1 4">CFSAN060999</strain>
        <strain evidence="2 5">FDA00009539</strain>
        <strain evidence="3 6">FDA00015028</strain>
    </source>
</reference>
<dbReference type="InterPro" id="IPR016177">
    <property type="entry name" value="DNA-bd_dom_sf"/>
</dbReference>
<sequence>MNNHITDLTGQVFGRLTVKEFIRSKNGNAVWKCVCECGNEKEVLAQQLKRGYVKSCGCLAKENGNKYAKNNLHSDEVKKKALARKLEVDSVDGTMKSALTRKISSRNKSGIKGVRWNESRKKWEASITFQRKYHFIGRFVKKEDAIKARLEAEEKYFKPVIEKNKR</sequence>
<dbReference type="RefSeq" id="WP_070004437.1">
    <property type="nucleotide sequence ID" value="NZ_CP050030.1"/>
</dbReference>
<evidence type="ECO:0000313" key="2">
    <source>
        <dbReference type="EMBL" id="EAC5950471.1"/>
    </source>
</evidence>
<evidence type="ECO:0000313" key="4">
    <source>
        <dbReference type="Proteomes" id="UP000356407"/>
    </source>
</evidence>
<proteinExistence type="predicted"/>
<dbReference type="Proteomes" id="UP000378540">
    <property type="component" value="Unassembled WGS sequence"/>
</dbReference>
<dbReference type="AlphaFoldDB" id="A0A3T1ZIK6"/>